<evidence type="ECO:0000313" key="3">
    <source>
        <dbReference type="Proteomes" id="UP000207598"/>
    </source>
</evidence>
<proteinExistence type="predicted"/>
<dbReference type="SMART" id="SM00331">
    <property type="entry name" value="PP2C_SIG"/>
    <property type="match status" value="1"/>
</dbReference>
<dbReference type="Gene3D" id="3.60.40.10">
    <property type="entry name" value="PPM-type phosphatase domain"/>
    <property type="match status" value="1"/>
</dbReference>
<keyword evidence="2" id="KW-0378">Hydrolase</keyword>
<reference evidence="2 3" key="1">
    <citation type="submission" date="2017-05" db="EMBL/GenBank/DDBJ databases">
        <authorList>
            <person name="Song R."/>
            <person name="Chenine A.L."/>
            <person name="Ruprecht R.M."/>
        </authorList>
    </citation>
    <scope>NUCLEOTIDE SEQUENCE [LARGE SCALE GENOMIC DNA]</scope>
    <source>
        <strain evidence="2 3">CECT 8898</strain>
    </source>
</reference>
<evidence type="ECO:0000313" key="2">
    <source>
        <dbReference type="EMBL" id="SMX50141.1"/>
    </source>
</evidence>
<dbReference type="Proteomes" id="UP000207598">
    <property type="component" value="Unassembled WGS sequence"/>
</dbReference>
<dbReference type="InterPro" id="IPR001932">
    <property type="entry name" value="PPM-type_phosphatase-like_dom"/>
</dbReference>
<dbReference type="SUPFAM" id="SSF81606">
    <property type="entry name" value="PP2C-like"/>
    <property type="match status" value="1"/>
</dbReference>
<dbReference type="PROSITE" id="PS51746">
    <property type="entry name" value="PPM_2"/>
    <property type="match status" value="1"/>
</dbReference>
<dbReference type="RefSeq" id="WP_176445291.1">
    <property type="nucleotide sequence ID" value="NZ_FXYF01000020.1"/>
</dbReference>
<organism evidence="2 3">
    <name type="scientific">Maliponia aquimaris</name>
    <dbReference type="NCBI Taxonomy" id="1673631"/>
    <lineage>
        <taxon>Bacteria</taxon>
        <taxon>Pseudomonadati</taxon>
        <taxon>Pseudomonadota</taxon>
        <taxon>Alphaproteobacteria</taxon>
        <taxon>Rhodobacterales</taxon>
        <taxon>Paracoccaceae</taxon>
        <taxon>Maliponia</taxon>
    </lineage>
</organism>
<dbReference type="EMBL" id="FXYF01000020">
    <property type="protein sequence ID" value="SMX50141.1"/>
    <property type="molecule type" value="Genomic_DNA"/>
</dbReference>
<name>A0A238L5Q7_9RHOB</name>
<keyword evidence="3" id="KW-1185">Reference proteome</keyword>
<gene>
    <name evidence="2" type="ORF">MAA8898_04624</name>
</gene>
<accession>A0A238L5Q7</accession>
<feature type="domain" description="PPM-type phosphatase" evidence="1">
    <location>
        <begin position="5"/>
        <end position="257"/>
    </location>
</feature>
<dbReference type="Pfam" id="PF13672">
    <property type="entry name" value="PP2C_2"/>
    <property type="match status" value="1"/>
</dbReference>
<sequence length="302" mass="31318">MPELVAEAATAQHIGDRQRQEDALIAHVPGGEGPGIAVLSDGMGGHDDGDLASRILVSEMFGELFLSAARQPLTQRGGDALFRAALDSANTRLHQHIGAGCISDDTGGTLVSVVLDEGRLRWLSVGDSLLYLCRGGSVKQLNQLHSMAAQLDLMVAQGAMDQSAARSHPHRHCLTSAVTGRQIPRIDCPDQALALRAEDTVLLASDGLNVLRSAEIAKLVARHAGHGSAAIARALVAAVGAKAAPDQDNVSVVVIRVSAAPPSAPPLTARLSALALPLRGLLGRAAGAWGDGLRAMTRGTRL</sequence>
<evidence type="ECO:0000259" key="1">
    <source>
        <dbReference type="PROSITE" id="PS51746"/>
    </source>
</evidence>
<protein>
    <recommendedName>
        <fullName evidence="1">PPM-type phosphatase domain-containing protein</fullName>
    </recommendedName>
</protein>
<dbReference type="InterPro" id="IPR036457">
    <property type="entry name" value="PPM-type-like_dom_sf"/>
</dbReference>
<dbReference type="AlphaFoldDB" id="A0A238L5Q7"/>
<dbReference type="SMART" id="SM00332">
    <property type="entry name" value="PP2Cc"/>
    <property type="match status" value="1"/>
</dbReference>
<dbReference type="GO" id="GO:0016787">
    <property type="term" value="F:hydrolase activity"/>
    <property type="evidence" value="ECO:0007669"/>
    <property type="project" value="UniProtKB-KW"/>
</dbReference>